<accession>A0AA36H3W6</accession>
<organism evidence="5 6">
    <name type="scientific">Cylicocyclus nassatus</name>
    <name type="common">Nematode worm</name>
    <dbReference type="NCBI Taxonomy" id="53992"/>
    <lineage>
        <taxon>Eukaryota</taxon>
        <taxon>Metazoa</taxon>
        <taxon>Ecdysozoa</taxon>
        <taxon>Nematoda</taxon>
        <taxon>Chromadorea</taxon>
        <taxon>Rhabditida</taxon>
        <taxon>Rhabditina</taxon>
        <taxon>Rhabditomorpha</taxon>
        <taxon>Strongyloidea</taxon>
        <taxon>Strongylidae</taxon>
        <taxon>Cylicocyclus</taxon>
    </lineage>
</organism>
<dbReference type="Gene3D" id="2.60.40.3330">
    <property type="match status" value="1"/>
</dbReference>
<dbReference type="GO" id="GO:0005576">
    <property type="term" value="C:extracellular region"/>
    <property type="evidence" value="ECO:0007669"/>
    <property type="project" value="UniProtKB-SubCell"/>
</dbReference>
<dbReference type="Pfam" id="PF01060">
    <property type="entry name" value="TTR-52"/>
    <property type="match status" value="1"/>
</dbReference>
<dbReference type="GO" id="GO:0009986">
    <property type="term" value="C:cell surface"/>
    <property type="evidence" value="ECO:0007669"/>
    <property type="project" value="InterPro"/>
</dbReference>
<name>A0AA36H3W6_CYLNA</name>
<evidence type="ECO:0000256" key="2">
    <source>
        <dbReference type="ARBA" id="ARBA00010112"/>
    </source>
</evidence>
<comment type="subcellular location">
    <subcellularLocation>
        <location evidence="1">Secreted</location>
    </subcellularLocation>
</comment>
<comment type="similarity">
    <text evidence="2">Belongs to the nematode transthyretin-like family.</text>
</comment>
<dbReference type="AlphaFoldDB" id="A0AA36H3W6"/>
<evidence type="ECO:0000256" key="4">
    <source>
        <dbReference type="ARBA" id="ARBA00022729"/>
    </source>
</evidence>
<dbReference type="EMBL" id="CATQJL010000305">
    <property type="protein sequence ID" value="CAJ0603579.1"/>
    <property type="molecule type" value="Genomic_DNA"/>
</dbReference>
<protein>
    <recommendedName>
        <fullName evidence="7">Transthyretin-like family protein</fullName>
    </recommendedName>
</protein>
<dbReference type="PANTHER" id="PTHR21700">
    <property type="entry name" value="TRANSTHYRETIN-LIKE FAMILY PROTEIN-RELATED"/>
    <property type="match status" value="1"/>
</dbReference>
<dbReference type="PANTHER" id="PTHR21700:SF3">
    <property type="entry name" value="TRANSTHYRETIN-LIKE PROTEIN 5"/>
    <property type="match status" value="1"/>
</dbReference>
<evidence type="ECO:0000256" key="3">
    <source>
        <dbReference type="ARBA" id="ARBA00022525"/>
    </source>
</evidence>
<reference evidence="5" key="1">
    <citation type="submission" date="2023-07" db="EMBL/GenBank/DDBJ databases">
        <authorList>
            <consortium name="CYATHOMIX"/>
        </authorList>
    </citation>
    <scope>NUCLEOTIDE SEQUENCE</scope>
    <source>
        <strain evidence="5">N/A</strain>
    </source>
</reference>
<gene>
    <name evidence="5" type="ORF">CYNAS_LOCUS15562</name>
</gene>
<comment type="caution">
    <text evidence="5">The sequence shown here is derived from an EMBL/GenBank/DDBJ whole genome shotgun (WGS) entry which is preliminary data.</text>
</comment>
<keyword evidence="6" id="KW-1185">Reference proteome</keyword>
<dbReference type="Proteomes" id="UP001176961">
    <property type="component" value="Unassembled WGS sequence"/>
</dbReference>
<evidence type="ECO:0000313" key="6">
    <source>
        <dbReference type="Proteomes" id="UP001176961"/>
    </source>
</evidence>
<proteinExistence type="inferred from homology"/>
<dbReference type="InterPro" id="IPR038479">
    <property type="entry name" value="Transthyretin-like_sf"/>
</dbReference>
<sequence>MILGVLAIVNTKLQRIQVRVTLSCFGKPVHGTTVELWKRNEEGPNDRLNATTAFKNGTFYVDGSDDEEDALESFLVIIHNCNVTCKGCYRSVVRELRDSCPWKKKKTIGDRFFGVGGIHLERKDAY</sequence>
<keyword evidence="3" id="KW-0964">Secreted</keyword>
<evidence type="ECO:0000313" key="5">
    <source>
        <dbReference type="EMBL" id="CAJ0603579.1"/>
    </source>
</evidence>
<keyword evidence="4" id="KW-0732">Signal</keyword>
<dbReference type="InterPro" id="IPR001534">
    <property type="entry name" value="Transthyretin-like"/>
</dbReference>
<evidence type="ECO:0000256" key="1">
    <source>
        <dbReference type="ARBA" id="ARBA00004613"/>
    </source>
</evidence>
<evidence type="ECO:0008006" key="7">
    <source>
        <dbReference type="Google" id="ProtNLM"/>
    </source>
</evidence>